<reference evidence="2" key="4">
    <citation type="submission" date="2019-03" db="UniProtKB">
        <authorList>
            <consortium name="EnsemblPlants"/>
        </authorList>
    </citation>
    <scope>IDENTIFICATION</scope>
</reference>
<organism evidence="2 3">
    <name type="scientific">Aegilops tauschii subsp. strangulata</name>
    <name type="common">Goatgrass</name>
    <dbReference type="NCBI Taxonomy" id="200361"/>
    <lineage>
        <taxon>Eukaryota</taxon>
        <taxon>Viridiplantae</taxon>
        <taxon>Streptophyta</taxon>
        <taxon>Embryophyta</taxon>
        <taxon>Tracheophyta</taxon>
        <taxon>Spermatophyta</taxon>
        <taxon>Magnoliopsida</taxon>
        <taxon>Liliopsida</taxon>
        <taxon>Poales</taxon>
        <taxon>Poaceae</taxon>
        <taxon>BOP clade</taxon>
        <taxon>Pooideae</taxon>
        <taxon>Triticodae</taxon>
        <taxon>Triticeae</taxon>
        <taxon>Triticinae</taxon>
        <taxon>Aegilops</taxon>
    </lineage>
</organism>
<feature type="region of interest" description="Disordered" evidence="1">
    <location>
        <begin position="31"/>
        <end position="99"/>
    </location>
</feature>
<reference evidence="2" key="3">
    <citation type="journal article" date="2017" name="Nature">
        <title>Genome sequence of the progenitor of the wheat D genome Aegilops tauschii.</title>
        <authorList>
            <person name="Luo M.C."/>
            <person name="Gu Y.Q."/>
            <person name="Puiu D."/>
            <person name="Wang H."/>
            <person name="Twardziok S.O."/>
            <person name="Deal K.R."/>
            <person name="Huo N."/>
            <person name="Zhu T."/>
            <person name="Wang L."/>
            <person name="Wang Y."/>
            <person name="McGuire P.E."/>
            <person name="Liu S."/>
            <person name="Long H."/>
            <person name="Ramasamy R.K."/>
            <person name="Rodriguez J.C."/>
            <person name="Van S.L."/>
            <person name="Yuan L."/>
            <person name="Wang Z."/>
            <person name="Xia Z."/>
            <person name="Xiao L."/>
            <person name="Anderson O.D."/>
            <person name="Ouyang S."/>
            <person name="Liang Y."/>
            <person name="Zimin A.V."/>
            <person name="Pertea G."/>
            <person name="Qi P."/>
            <person name="Bennetzen J.L."/>
            <person name="Dai X."/>
            <person name="Dawson M.W."/>
            <person name="Muller H.G."/>
            <person name="Kugler K."/>
            <person name="Rivarola-Duarte L."/>
            <person name="Spannagl M."/>
            <person name="Mayer K.F.X."/>
            <person name="Lu F.H."/>
            <person name="Bevan M.W."/>
            <person name="Leroy P."/>
            <person name="Li P."/>
            <person name="You F.M."/>
            <person name="Sun Q."/>
            <person name="Liu Z."/>
            <person name="Lyons E."/>
            <person name="Wicker T."/>
            <person name="Salzberg S.L."/>
            <person name="Devos K.M."/>
            <person name="Dvorak J."/>
        </authorList>
    </citation>
    <scope>NUCLEOTIDE SEQUENCE [LARGE SCALE GENOMIC DNA]</scope>
    <source>
        <strain evidence="2">cv. AL8/78</strain>
    </source>
</reference>
<feature type="compositionally biased region" description="Pro residues" evidence="1">
    <location>
        <begin position="31"/>
        <end position="41"/>
    </location>
</feature>
<dbReference type="AlphaFoldDB" id="A0A453F654"/>
<dbReference type="Proteomes" id="UP000015105">
    <property type="component" value="Chromosome 3D"/>
</dbReference>
<keyword evidence="3" id="KW-1185">Reference proteome</keyword>
<sequence>MGPGIAATVSVVSCPSGTSSQLDAAATAPLVLPPTHPPLPRLEPARRHGALAGGGETRRGGGGGGTRGSRAEGLVVGRREGRPQIEGSSGDGGRGGRRSRGWVVGACAPARYHPSALQAAPRATRASPLLLLGATRARCCSPRLTAPCTPCSCTARAGRALSHTL</sequence>
<evidence type="ECO:0000313" key="2">
    <source>
        <dbReference type="EnsemblPlants" id="AET3Gv20587200.9"/>
    </source>
</evidence>
<reference evidence="2" key="5">
    <citation type="journal article" date="2021" name="G3 (Bethesda)">
        <title>Aegilops tauschii genome assembly Aet v5.0 features greater sequence contiguity and improved annotation.</title>
        <authorList>
            <person name="Wang L."/>
            <person name="Zhu T."/>
            <person name="Rodriguez J.C."/>
            <person name="Deal K.R."/>
            <person name="Dubcovsky J."/>
            <person name="McGuire P.E."/>
            <person name="Lux T."/>
            <person name="Spannagl M."/>
            <person name="Mayer K.F.X."/>
            <person name="Baldrich P."/>
            <person name="Meyers B.C."/>
            <person name="Huo N."/>
            <person name="Gu Y.Q."/>
            <person name="Zhou H."/>
            <person name="Devos K.M."/>
            <person name="Bennetzen J.L."/>
            <person name="Unver T."/>
            <person name="Budak H."/>
            <person name="Gulick P.J."/>
            <person name="Galiba G."/>
            <person name="Kalapos B."/>
            <person name="Nelson D.R."/>
            <person name="Li P."/>
            <person name="You F.M."/>
            <person name="Luo M.C."/>
            <person name="Dvorak J."/>
        </authorList>
    </citation>
    <scope>NUCLEOTIDE SEQUENCE [LARGE SCALE GENOMIC DNA]</scope>
    <source>
        <strain evidence="2">cv. AL8/78</strain>
    </source>
</reference>
<evidence type="ECO:0000313" key="3">
    <source>
        <dbReference type="Proteomes" id="UP000015105"/>
    </source>
</evidence>
<dbReference type="Gramene" id="AET3Gv20587200.9">
    <property type="protein sequence ID" value="AET3Gv20587200.9"/>
    <property type="gene ID" value="AET3Gv20587200"/>
</dbReference>
<dbReference type="EnsemblPlants" id="AET3Gv20587200.9">
    <property type="protein sequence ID" value="AET3Gv20587200.9"/>
    <property type="gene ID" value="AET3Gv20587200"/>
</dbReference>
<protein>
    <submittedName>
        <fullName evidence="2">Uncharacterized protein</fullName>
    </submittedName>
</protein>
<proteinExistence type="predicted"/>
<feature type="compositionally biased region" description="Gly residues" evidence="1">
    <location>
        <begin position="51"/>
        <end position="67"/>
    </location>
</feature>
<reference evidence="3" key="2">
    <citation type="journal article" date="2017" name="Nat. Plants">
        <title>The Aegilops tauschii genome reveals multiple impacts of transposons.</title>
        <authorList>
            <person name="Zhao G."/>
            <person name="Zou C."/>
            <person name="Li K."/>
            <person name="Wang K."/>
            <person name="Li T."/>
            <person name="Gao L."/>
            <person name="Zhang X."/>
            <person name="Wang H."/>
            <person name="Yang Z."/>
            <person name="Liu X."/>
            <person name="Jiang W."/>
            <person name="Mao L."/>
            <person name="Kong X."/>
            <person name="Jiao Y."/>
            <person name="Jia J."/>
        </authorList>
    </citation>
    <scope>NUCLEOTIDE SEQUENCE [LARGE SCALE GENOMIC DNA]</scope>
    <source>
        <strain evidence="3">cv. AL8/78</strain>
    </source>
</reference>
<reference evidence="3" key="1">
    <citation type="journal article" date="2014" name="Science">
        <title>Ancient hybridizations among the ancestral genomes of bread wheat.</title>
        <authorList>
            <consortium name="International Wheat Genome Sequencing Consortium,"/>
            <person name="Marcussen T."/>
            <person name="Sandve S.R."/>
            <person name="Heier L."/>
            <person name="Spannagl M."/>
            <person name="Pfeifer M."/>
            <person name="Jakobsen K.S."/>
            <person name="Wulff B.B."/>
            <person name="Steuernagel B."/>
            <person name="Mayer K.F."/>
            <person name="Olsen O.A."/>
        </authorList>
    </citation>
    <scope>NUCLEOTIDE SEQUENCE [LARGE SCALE GENOMIC DNA]</scope>
    <source>
        <strain evidence="3">cv. AL8/78</strain>
    </source>
</reference>
<accession>A0A453F654</accession>
<evidence type="ECO:0000256" key="1">
    <source>
        <dbReference type="SAM" id="MobiDB-lite"/>
    </source>
</evidence>
<name>A0A453F654_AEGTS</name>